<protein>
    <submittedName>
        <fullName evidence="2">Aminoglycoside phosphotransferase</fullName>
    </submittedName>
</protein>
<dbReference type="InterPro" id="IPR052898">
    <property type="entry name" value="ACAD10-like"/>
</dbReference>
<sequence>MTGSADIDVARLSAWLAENVAGFVGPLSLKRFAGGQSNPTFLLTTPDARYVLRRQPSGPLLKGAHAVDREARVMRALGTADFPVPRVHALCTDADVIGSWFHVMDFADGRIFWDGGLPDVPKNQRSAYQSAMAATLADLHSLDPEAMGLGDYGRSGRYFERQLERWTGQYRADEAAGRIADMDAVAEWLHAHVPPDVTTCLVHGDYRIDNIVFHPTEPSVVAVLDWELSTLGDPIVDFAYNLLMYRVPSALPWGLADRDLIALGLPDEQAYVAEYCSRTGRTDIPNLDTYIVFNLFRMAAIIHGIKGRMLRGNAASAEAGAMVAHLDLLARTARTIADRAR</sequence>
<dbReference type="PANTHER" id="PTHR47829">
    <property type="entry name" value="HYDROLASE, PUTATIVE (AFU_ORTHOLOGUE AFUA_1G12880)-RELATED"/>
    <property type="match status" value="1"/>
</dbReference>
<dbReference type="SUPFAM" id="SSF56112">
    <property type="entry name" value="Protein kinase-like (PK-like)"/>
    <property type="match status" value="1"/>
</dbReference>
<keyword evidence="3" id="KW-1185">Reference proteome</keyword>
<dbReference type="InterPro" id="IPR041726">
    <property type="entry name" value="ACAD10_11_N"/>
</dbReference>
<dbReference type="PANTHER" id="PTHR47829:SF1">
    <property type="entry name" value="HAD FAMILY PHOSPHATASE"/>
    <property type="match status" value="1"/>
</dbReference>
<comment type="caution">
    <text evidence="2">The sequence shown here is derived from an EMBL/GenBank/DDBJ whole genome shotgun (WGS) entry which is preliminary data.</text>
</comment>
<accession>A0ABQ3LUW1</accession>
<dbReference type="CDD" id="cd05154">
    <property type="entry name" value="ACAD10_11_N-like"/>
    <property type="match status" value="1"/>
</dbReference>
<dbReference type="Pfam" id="PF01636">
    <property type="entry name" value="APH"/>
    <property type="match status" value="1"/>
</dbReference>
<dbReference type="EMBL" id="BNAQ01000006">
    <property type="protein sequence ID" value="GHH24035.1"/>
    <property type="molecule type" value="Genomic_DNA"/>
</dbReference>
<gene>
    <name evidence="2" type="ORF">GCM10008023_35760</name>
</gene>
<dbReference type="Proteomes" id="UP000652430">
    <property type="component" value="Unassembled WGS sequence"/>
</dbReference>
<dbReference type="Gene3D" id="3.90.1200.10">
    <property type="match status" value="1"/>
</dbReference>
<dbReference type="InterPro" id="IPR002575">
    <property type="entry name" value="Aminoglycoside_PTrfase"/>
</dbReference>
<feature type="domain" description="Aminoglycoside phosphotransferase" evidence="1">
    <location>
        <begin position="29"/>
        <end position="259"/>
    </location>
</feature>
<name>A0ABQ3LUW1_9SPHN</name>
<evidence type="ECO:0000259" key="1">
    <source>
        <dbReference type="Pfam" id="PF01636"/>
    </source>
</evidence>
<evidence type="ECO:0000313" key="3">
    <source>
        <dbReference type="Proteomes" id="UP000652430"/>
    </source>
</evidence>
<reference evidence="3" key="1">
    <citation type="journal article" date="2019" name="Int. J. Syst. Evol. Microbiol.">
        <title>The Global Catalogue of Microorganisms (GCM) 10K type strain sequencing project: providing services to taxonomists for standard genome sequencing and annotation.</title>
        <authorList>
            <consortium name="The Broad Institute Genomics Platform"/>
            <consortium name="The Broad Institute Genome Sequencing Center for Infectious Disease"/>
            <person name="Wu L."/>
            <person name="Ma J."/>
        </authorList>
    </citation>
    <scope>NUCLEOTIDE SEQUENCE [LARGE SCALE GENOMIC DNA]</scope>
    <source>
        <strain evidence="3">CGMCC 1.8957</strain>
    </source>
</reference>
<dbReference type="Gene3D" id="3.30.200.20">
    <property type="entry name" value="Phosphorylase Kinase, domain 1"/>
    <property type="match status" value="1"/>
</dbReference>
<organism evidence="2 3">
    <name type="scientific">Sphingomonas glacialis</name>
    <dbReference type="NCBI Taxonomy" id="658225"/>
    <lineage>
        <taxon>Bacteria</taxon>
        <taxon>Pseudomonadati</taxon>
        <taxon>Pseudomonadota</taxon>
        <taxon>Alphaproteobacteria</taxon>
        <taxon>Sphingomonadales</taxon>
        <taxon>Sphingomonadaceae</taxon>
        <taxon>Sphingomonas</taxon>
    </lineage>
</organism>
<dbReference type="InterPro" id="IPR011009">
    <property type="entry name" value="Kinase-like_dom_sf"/>
</dbReference>
<proteinExistence type="predicted"/>
<evidence type="ECO:0000313" key="2">
    <source>
        <dbReference type="EMBL" id="GHH24035.1"/>
    </source>
</evidence>